<keyword evidence="9 17" id="KW-1278">Translocase</keyword>
<keyword evidence="14 17" id="KW-0496">Mitochondrion</keyword>
<dbReference type="EC" id="7.1.1.2" evidence="3 17"/>
<evidence type="ECO:0000256" key="5">
    <source>
        <dbReference type="ARBA" id="ARBA00022448"/>
    </source>
</evidence>
<feature type="transmembrane region" description="Helical" evidence="17">
    <location>
        <begin position="50"/>
        <end position="76"/>
    </location>
</feature>
<keyword evidence="7 17" id="KW-0812">Transmembrane</keyword>
<keyword evidence="10 17" id="KW-0249">Electron transport</keyword>
<dbReference type="PANTHER" id="PTHR46552">
    <property type="entry name" value="NADH-UBIQUINONE OXIDOREDUCTASE CHAIN 2"/>
    <property type="match status" value="1"/>
</dbReference>
<gene>
    <name evidence="19" type="primary">NAD2</name>
</gene>
<organism evidence="19">
    <name type="scientific">Ramisyllis multicaudata</name>
    <name type="common">Polychaete worm</name>
    <dbReference type="NCBI Taxonomy" id="1166726"/>
    <lineage>
        <taxon>Eukaryota</taxon>
        <taxon>Metazoa</taxon>
        <taxon>Spiralia</taxon>
        <taxon>Lophotrochozoa</taxon>
        <taxon>Annelida</taxon>
        <taxon>Polychaeta</taxon>
        <taxon>Errantia</taxon>
        <taxon>Phyllodocida</taxon>
        <taxon>Syllidae</taxon>
        <taxon>Ramisyllis</taxon>
    </lineage>
</organism>
<dbReference type="PANTHER" id="PTHR46552:SF1">
    <property type="entry name" value="NADH-UBIQUINONE OXIDOREDUCTASE CHAIN 2"/>
    <property type="match status" value="1"/>
</dbReference>
<feature type="transmembrane region" description="Helical" evidence="17">
    <location>
        <begin position="197"/>
        <end position="215"/>
    </location>
</feature>
<comment type="function">
    <text evidence="17">Core subunit of the mitochondrial membrane respiratory chain NADH dehydrogenase (Complex I) which catalyzes electron transfer from NADH through the respiratory chain, using ubiquinone as an electron acceptor. Essential for the catalytic activity and assembly of complex I.</text>
</comment>
<evidence type="ECO:0000256" key="14">
    <source>
        <dbReference type="ARBA" id="ARBA00023128"/>
    </source>
</evidence>
<protein>
    <recommendedName>
        <fullName evidence="4 17">NADH-ubiquinone oxidoreductase chain 2</fullName>
        <ecNumber evidence="3 17">7.1.1.2</ecNumber>
    </recommendedName>
</protein>
<evidence type="ECO:0000256" key="12">
    <source>
        <dbReference type="ARBA" id="ARBA00023027"/>
    </source>
</evidence>
<keyword evidence="13 17" id="KW-0830">Ubiquinone</keyword>
<dbReference type="AlphaFoldDB" id="A0A0K0YD50"/>
<keyword evidence="8 17" id="KW-0999">Mitochondrion inner membrane</keyword>
<keyword evidence="5" id="KW-0813">Transport</keyword>
<accession>A0A0K0YD50</accession>
<keyword evidence="11 17" id="KW-1133">Transmembrane helix</keyword>
<geneLocation type="mitochondrion" evidence="19"/>
<dbReference type="InterPro" id="IPR001750">
    <property type="entry name" value="ND/Mrp_TM"/>
</dbReference>
<feature type="transmembrane region" description="Helical" evidence="17">
    <location>
        <begin position="236"/>
        <end position="255"/>
    </location>
</feature>
<evidence type="ECO:0000256" key="8">
    <source>
        <dbReference type="ARBA" id="ARBA00022792"/>
    </source>
</evidence>
<dbReference type="PRINTS" id="PR01436">
    <property type="entry name" value="NADHDHGNASE2"/>
</dbReference>
<evidence type="ECO:0000256" key="16">
    <source>
        <dbReference type="ARBA" id="ARBA00049551"/>
    </source>
</evidence>
<feature type="transmembrane region" description="Helical" evidence="17">
    <location>
        <begin position="6"/>
        <end position="29"/>
    </location>
</feature>
<evidence type="ECO:0000256" key="10">
    <source>
        <dbReference type="ARBA" id="ARBA00022982"/>
    </source>
</evidence>
<evidence type="ECO:0000256" key="11">
    <source>
        <dbReference type="ARBA" id="ARBA00022989"/>
    </source>
</evidence>
<evidence type="ECO:0000259" key="18">
    <source>
        <dbReference type="Pfam" id="PF00361"/>
    </source>
</evidence>
<feature type="transmembrane region" description="Helical" evidence="17">
    <location>
        <begin position="267"/>
        <end position="295"/>
    </location>
</feature>
<evidence type="ECO:0000256" key="15">
    <source>
        <dbReference type="ARBA" id="ARBA00023136"/>
    </source>
</evidence>
<dbReference type="EMBL" id="KR534502">
    <property type="protein sequence ID" value="AKS48911.1"/>
    <property type="molecule type" value="Genomic_DNA"/>
</dbReference>
<evidence type="ECO:0000256" key="9">
    <source>
        <dbReference type="ARBA" id="ARBA00022967"/>
    </source>
</evidence>
<evidence type="ECO:0000256" key="4">
    <source>
        <dbReference type="ARBA" id="ARBA00021008"/>
    </source>
</evidence>
<evidence type="ECO:0000256" key="1">
    <source>
        <dbReference type="ARBA" id="ARBA00004448"/>
    </source>
</evidence>
<feature type="transmembrane region" description="Helical" evidence="17">
    <location>
        <begin position="307"/>
        <end position="326"/>
    </location>
</feature>
<dbReference type="InterPro" id="IPR003917">
    <property type="entry name" value="NADH_UbQ_OxRdtase_chain2"/>
</dbReference>
<proteinExistence type="inferred from homology"/>
<feature type="transmembrane region" description="Helical" evidence="17">
    <location>
        <begin position="116"/>
        <end position="137"/>
    </location>
</feature>
<comment type="similarity">
    <text evidence="2 17">Belongs to the complex I subunit 2 family.</text>
</comment>
<dbReference type="InterPro" id="IPR050175">
    <property type="entry name" value="Complex_I_Subunit_2"/>
</dbReference>
<keyword evidence="15 17" id="KW-0472">Membrane</keyword>
<evidence type="ECO:0000256" key="13">
    <source>
        <dbReference type="ARBA" id="ARBA00023075"/>
    </source>
</evidence>
<feature type="transmembrane region" description="Helical" evidence="17">
    <location>
        <begin position="143"/>
        <end position="165"/>
    </location>
</feature>
<sequence length="327" mass="36673">MLLMSTLILSTIMIVSSSSWLFVWVGFEINLMSFLPLMMSSHSSKEMSSCIMYFLVQAISSPVLLLSALALMHLTYAINMNPIINNSPYLLLLMSLMMKLGGSPCHYWLPKVMNNLTWPMLSILSIWQKIPALAIISCLSTKWMPMVMYSLVIMNAAVGGAGGINQTHLRPLLAYSSIMHLSWMLMAMLMSSTLPPIYFTMYSTILLSLVIILAMSNKMSINQFNSMFNSPHSSMLIMFLTMLSLAGMPPLTGFMPKIMVLNSTILWHPWLALTLIILSLLSLYYYLTLFMGAFLSSFKSIKSTPPYPFLTLMIILSTSALPLMLVF</sequence>
<dbReference type="GO" id="GO:0008137">
    <property type="term" value="F:NADH dehydrogenase (ubiquinone) activity"/>
    <property type="evidence" value="ECO:0007669"/>
    <property type="project" value="UniProtKB-EC"/>
</dbReference>
<dbReference type="GO" id="GO:0005743">
    <property type="term" value="C:mitochondrial inner membrane"/>
    <property type="evidence" value="ECO:0007669"/>
    <property type="project" value="UniProtKB-SubCell"/>
</dbReference>
<evidence type="ECO:0000313" key="19">
    <source>
        <dbReference type="EMBL" id="AKS48911.1"/>
    </source>
</evidence>
<evidence type="ECO:0000256" key="17">
    <source>
        <dbReference type="RuleBase" id="RU003403"/>
    </source>
</evidence>
<comment type="catalytic activity">
    <reaction evidence="16 17">
        <text>a ubiquinone + NADH + 5 H(+)(in) = a ubiquinol + NAD(+) + 4 H(+)(out)</text>
        <dbReference type="Rhea" id="RHEA:29091"/>
        <dbReference type="Rhea" id="RHEA-COMP:9565"/>
        <dbReference type="Rhea" id="RHEA-COMP:9566"/>
        <dbReference type="ChEBI" id="CHEBI:15378"/>
        <dbReference type="ChEBI" id="CHEBI:16389"/>
        <dbReference type="ChEBI" id="CHEBI:17976"/>
        <dbReference type="ChEBI" id="CHEBI:57540"/>
        <dbReference type="ChEBI" id="CHEBI:57945"/>
        <dbReference type="EC" id="7.1.1.2"/>
    </reaction>
</comment>
<name>A0A0K0YD50_RAMMU</name>
<dbReference type="GO" id="GO:0006120">
    <property type="term" value="P:mitochondrial electron transport, NADH to ubiquinone"/>
    <property type="evidence" value="ECO:0007669"/>
    <property type="project" value="InterPro"/>
</dbReference>
<dbReference type="Pfam" id="PF00361">
    <property type="entry name" value="Proton_antipo_M"/>
    <property type="match status" value="1"/>
</dbReference>
<evidence type="ECO:0000256" key="7">
    <source>
        <dbReference type="ARBA" id="ARBA00022692"/>
    </source>
</evidence>
<comment type="subcellular location">
    <subcellularLocation>
        <location evidence="1 17">Mitochondrion inner membrane</location>
        <topology evidence="1 17">Multi-pass membrane protein</topology>
    </subcellularLocation>
</comment>
<evidence type="ECO:0000256" key="6">
    <source>
        <dbReference type="ARBA" id="ARBA00022660"/>
    </source>
</evidence>
<evidence type="ECO:0000256" key="3">
    <source>
        <dbReference type="ARBA" id="ARBA00012944"/>
    </source>
</evidence>
<keyword evidence="6 17" id="KW-0679">Respiratory chain</keyword>
<evidence type="ECO:0000256" key="2">
    <source>
        <dbReference type="ARBA" id="ARBA00007012"/>
    </source>
</evidence>
<feature type="domain" description="NADH:quinone oxidoreductase/Mrp antiporter transmembrane" evidence="18">
    <location>
        <begin position="17"/>
        <end position="281"/>
    </location>
</feature>
<keyword evidence="12 17" id="KW-0520">NAD</keyword>
<reference evidence="19" key="1">
    <citation type="journal article" date="2015" name="Sci. Rep.">
        <title>The making of a branching annelid: an analysis of complete mitochondrial genome and ribosomal data of Ramisyllis multicaudata.</title>
        <authorList>
            <person name="Aguado M.T."/>
            <person name="Glasby C.J."/>
            <person name="Schroeder P.C."/>
            <person name="Weigert A."/>
            <person name="Bleidorn C."/>
        </authorList>
    </citation>
    <scope>NUCLEOTIDE SEQUENCE</scope>
</reference>